<name>A0ABM3DCN6_SALSA</name>
<feature type="domain" description="UBA" evidence="16">
    <location>
        <begin position="318"/>
        <end position="357"/>
    </location>
</feature>
<dbReference type="InterPro" id="IPR028375">
    <property type="entry name" value="KA1/Ssp2_C"/>
</dbReference>
<feature type="compositionally biased region" description="Low complexity" evidence="14">
    <location>
        <begin position="484"/>
        <end position="502"/>
    </location>
</feature>
<evidence type="ECO:0000259" key="17">
    <source>
        <dbReference type="PROSITE" id="PS50032"/>
    </source>
</evidence>
<comment type="catalytic activity">
    <reaction evidence="12">
        <text>L-seryl-[protein] + ATP = O-phospho-L-seryl-[protein] + ADP + H(+)</text>
        <dbReference type="Rhea" id="RHEA:17989"/>
        <dbReference type="Rhea" id="RHEA-COMP:9863"/>
        <dbReference type="Rhea" id="RHEA-COMP:11604"/>
        <dbReference type="ChEBI" id="CHEBI:15378"/>
        <dbReference type="ChEBI" id="CHEBI:29999"/>
        <dbReference type="ChEBI" id="CHEBI:30616"/>
        <dbReference type="ChEBI" id="CHEBI:83421"/>
        <dbReference type="ChEBI" id="CHEBI:456216"/>
        <dbReference type="EC" id="2.7.11.1"/>
    </reaction>
</comment>
<evidence type="ECO:0000256" key="9">
    <source>
        <dbReference type="ARBA" id="ARBA00022777"/>
    </source>
</evidence>
<dbReference type="Gene3D" id="3.30.200.20">
    <property type="entry name" value="Phosphorylase Kinase, domain 1"/>
    <property type="match status" value="1"/>
</dbReference>
<dbReference type="CDD" id="cd14406">
    <property type="entry name" value="UBA_MARK2"/>
    <property type="match status" value="1"/>
</dbReference>
<feature type="domain" description="Protein kinase" evidence="15">
    <location>
        <begin position="48"/>
        <end position="299"/>
    </location>
</feature>
<feature type="compositionally biased region" description="Low complexity" evidence="14">
    <location>
        <begin position="652"/>
        <end position="661"/>
    </location>
</feature>
<comment type="similarity">
    <text evidence="3">Belongs to the protein kinase superfamily. CAMK Ser/Thr protein kinase family. SNF1 subfamily.</text>
</comment>
<feature type="compositionally biased region" description="Low complexity" evidence="14">
    <location>
        <begin position="571"/>
        <end position="582"/>
    </location>
</feature>
<accession>A0ABM3DCN6</accession>
<evidence type="ECO:0000256" key="1">
    <source>
        <dbReference type="ARBA" id="ARBA00004279"/>
    </source>
</evidence>
<dbReference type="RefSeq" id="XP_045556567.1">
    <property type="nucleotide sequence ID" value="XM_045700611.1"/>
</dbReference>
<dbReference type="PANTHER" id="PTHR24346:SF56">
    <property type="entry name" value="SERINE_THREONINE-PROTEIN KINASE MARK2"/>
    <property type="match status" value="1"/>
</dbReference>
<reference evidence="19" key="1">
    <citation type="submission" date="2025-08" db="UniProtKB">
        <authorList>
            <consortium name="RefSeq"/>
        </authorList>
    </citation>
    <scope>IDENTIFICATION</scope>
</reference>
<evidence type="ECO:0000256" key="14">
    <source>
        <dbReference type="SAM" id="MobiDB-lite"/>
    </source>
</evidence>
<dbReference type="CDD" id="cd14072">
    <property type="entry name" value="STKc_MARK"/>
    <property type="match status" value="1"/>
</dbReference>
<feature type="domain" description="KA1" evidence="17">
    <location>
        <begin position="737"/>
        <end position="786"/>
    </location>
</feature>
<dbReference type="InterPro" id="IPR008271">
    <property type="entry name" value="Ser/Thr_kinase_AS"/>
</dbReference>
<comment type="subcellular location">
    <subcellularLocation>
        <location evidence="1">Cell projection</location>
        <location evidence="1">Dendrite</location>
    </subcellularLocation>
    <subcellularLocation>
        <location evidence="2">Cytoplasm</location>
    </subcellularLocation>
</comment>
<feature type="compositionally biased region" description="Polar residues" evidence="14">
    <location>
        <begin position="590"/>
        <end position="600"/>
    </location>
</feature>
<dbReference type="SMART" id="SM00220">
    <property type="entry name" value="S_TKc"/>
    <property type="match status" value="1"/>
</dbReference>
<dbReference type="GeneID" id="106578100"/>
<dbReference type="InterPro" id="IPR001772">
    <property type="entry name" value="KA1_dom"/>
</dbReference>
<feature type="region of interest" description="Disordered" evidence="14">
    <location>
        <begin position="472"/>
        <end position="553"/>
    </location>
</feature>
<feature type="binding site" evidence="13">
    <location>
        <position position="77"/>
    </location>
    <ligand>
        <name>ATP</name>
        <dbReference type="ChEBI" id="CHEBI:30616"/>
    </ligand>
</feature>
<dbReference type="Gene3D" id="1.10.510.10">
    <property type="entry name" value="Transferase(Phosphotransferase) domain 1"/>
    <property type="match status" value="1"/>
</dbReference>
<evidence type="ECO:0000256" key="3">
    <source>
        <dbReference type="ARBA" id="ARBA00006234"/>
    </source>
</evidence>
<dbReference type="PANTHER" id="PTHR24346">
    <property type="entry name" value="MAP/MICROTUBULE AFFINITY-REGULATING KINASE"/>
    <property type="match status" value="1"/>
</dbReference>
<dbReference type="Pfam" id="PF02149">
    <property type="entry name" value="KA1"/>
    <property type="match status" value="1"/>
</dbReference>
<evidence type="ECO:0000256" key="2">
    <source>
        <dbReference type="ARBA" id="ARBA00004496"/>
    </source>
</evidence>
<dbReference type="InterPro" id="IPR011009">
    <property type="entry name" value="Kinase-like_dom_sf"/>
</dbReference>
<dbReference type="PROSITE" id="PS50011">
    <property type="entry name" value="PROTEIN_KINASE_DOM"/>
    <property type="match status" value="1"/>
</dbReference>
<dbReference type="EC" id="2.7.11.1" evidence="4"/>
<feature type="region of interest" description="Disordered" evidence="14">
    <location>
        <begin position="629"/>
        <end position="692"/>
    </location>
</feature>
<evidence type="ECO:0000313" key="18">
    <source>
        <dbReference type="Proteomes" id="UP001652741"/>
    </source>
</evidence>
<evidence type="ECO:0000313" key="19">
    <source>
        <dbReference type="RefSeq" id="XP_045556567.1"/>
    </source>
</evidence>
<feature type="compositionally biased region" description="Polar residues" evidence="14">
    <location>
        <begin position="472"/>
        <end position="483"/>
    </location>
</feature>
<dbReference type="PROSITE" id="PS00107">
    <property type="entry name" value="PROTEIN_KINASE_ATP"/>
    <property type="match status" value="1"/>
</dbReference>
<keyword evidence="18" id="KW-1185">Reference proteome</keyword>
<feature type="region of interest" description="Disordered" evidence="14">
    <location>
        <begin position="570"/>
        <end position="606"/>
    </location>
</feature>
<evidence type="ECO:0000256" key="7">
    <source>
        <dbReference type="ARBA" id="ARBA00022679"/>
    </source>
</evidence>
<dbReference type="InterPro" id="IPR049508">
    <property type="entry name" value="MARK1-4_cat"/>
</dbReference>
<dbReference type="Proteomes" id="UP001652741">
    <property type="component" value="Chromosome ssa18"/>
</dbReference>
<keyword evidence="10 13" id="KW-0067">ATP-binding</keyword>
<keyword evidence="5" id="KW-0963">Cytoplasm</keyword>
<evidence type="ECO:0000256" key="12">
    <source>
        <dbReference type="ARBA" id="ARBA00048679"/>
    </source>
</evidence>
<dbReference type="Gene3D" id="3.30.310.80">
    <property type="entry name" value="Kinase associated domain 1, KA1"/>
    <property type="match status" value="1"/>
</dbReference>
<evidence type="ECO:0000256" key="10">
    <source>
        <dbReference type="ARBA" id="ARBA00022840"/>
    </source>
</evidence>
<proteinExistence type="inferred from homology"/>
<dbReference type="SUPFAM" id="SSF56112">
    <property type="entry name" value="Protein kinase-like (PK-like)"/>
    <property type="match status" value="1"/>
</dbReference>
<keyword evidence="6" id="KW-0723">Serine/threonine-protein kinase</keyword>
<dbReference type="GO" id="GO:0016301">
    <property type="term" value="F:kinase activity"/>
    <property type="evidence" value="ECO:0007669"/>
    <property type="project" value="UniProtKB-KW"/>
</dbReference>
<keyword evidence="9 19" id="KW-0418">Kinase</keyword>
<evidence type="ECO:0000256" key="4">
    <source>
        <dbReference type="ARBA" id="ARBA00012513"/>
    </source>
</evidence>
<gene>
    <name evidence="19" type="primary">mark2b</name>
</gene>
<protein>
    <recommendedName>
        <fullName evidence="4">non-specific serine/threonine protein kinase</fullName>
        <ecNumber evidence="4">2.7.11.1</ecNumber>
    </recommendedName>
</protein>
<dbReference type="Gene3D" id="1.10.8.10">
    <property type="entry name" value="DNA helicase RuvA subunit, C-terminal domain"/>
    <property type="match status" value="1"/>
</dbReference>
<dbReference type="InterPro" id="IPR000719">
    <property type="entry name" value="Prot_kinase_dom"/>
</dbReference>
<dbReference type="InterPro" id="IPR017441">
    <property type="entry name" value="Protein_kinase_ATP_BS"/>
</dbReference>
<organism evidence="18 19">
    <name type="scientific">Salmo salar</name>
    <name type="common">Atlantic salmon</name>
    <dbReference type="NCBI Taxonomy" id="8030"/>
    <lineage>
        <taxon>Eukaryota</taxon>
        <taxon>Metazoa</taxon>
        <taxon>Chordata</taxon>
        <taxon>Craniata</taxon>
        <taxon>Vertebrata</taxon>
        <taxon>Euteleostomi</taxon>
        <taxon>Actinopterygii</taxon>
        <taxon>Neopterygii</taxon>
        <taxon>Teleostei</taxon>
        <taxon>Protacanthopterygii</taxon>
        <taxon>Salmoniformes</taxon>
        <taxon>Salmonidae</taxon>
        <taxon>Salmoninae</taxon>
        <taxon>Salmo</taxon>
    </lineage>
</organism>
<dbReference type="SUPFAM" id="SSF103243">
    <property type="entry name" value="KA1-like"/>
    <property type="match status" value="1"/>
</dbReference>
<evidence type="ECO:0000259" key="16">
    <source>
        <dbReference type="PROSITE" id="PS50030"/>
    </source>
</evidence>
<dbReference type="SMART" id="SM00165">
    <property type="entry name" value="UBA"/>
    <property type="match status" value="1"/>
</dbReference>
<dbReference type="PROSITE" id="PS50032">
    <property type="entry name" value="KA1"/>
    <property type="match status" value="1"/>
</dbReference>
<keyword evidence="8 13" id="KW-0547">Nucleotide-binding</keyword>
<evidence type="ECO:0000259" key="15">
    <source>
        <dbReference type="PROSITE" id="PS50011"/>
    </source>
</evidence>
<keyword evidence="7" id="KW-0808">Transferase</keyword>
<dbReference type="PROSITE" id="PS50030">
    <property type="entry name" value="UBA"/>
    <property type="match status" value="1"/>
</dbReference>
<dbReference type="Pfam" id="PF00627">
    <property type="entry name" value="UBA"/>
    <property type="match status" value="1"/>
</dbReference>
<feature type="compositionally biased region" description="Basic and acidic residues" evidence="14">
    <location>
        <begin position="412"/>
        <end position="422"/>
    </location>
</feature>
<feature type="region of interest" description="Disordered" evidence="14">
    <location>
        <begin position="366"/>
        <end position="429"/>
    </location>
</feature>
<dbReference type="Pfam" id="PF00069">
    <property type="entry name" value="Pkinase"/>
    <property type="match status" value="1"/>
</dbReference>
<evidence type="ECO:0000256" key="13">
    <source>
        <dbReference type="PROSITE-ProRule" id="PRU10141"/>
    </source>
</evidence>
<comment type="catalytic activity">
    <reaction evidence="11">
        <text>L-threonyl-[protein] + ATP = O-phospho-L-threonyl-[protein] + ADP + H(+)</text>
        <dbReference type="Rhea" id="RHEA:46608"/>
        <dbReference type="Rhea" id="RHEA-COMP:11060"/>
        <dbReference type="Rhea" id="RHEA-COMP:11605"/>
        <dbReference type="ChEBI" id="CHEBI:15378"/>
        <dbReference type="ChEBI" id="CHEBI:30013"/>
        <dbReference type="ChEBI" id="CHEBI:30616"/>
        <dbReference type="ChEBI" id="CHEBI:61977"/>
        <dbReference type="ChEBI" id="CHEBI:456216"/>
        <dbReference type="EC" id="2.7.11.1"/>
    </reaction>
</comment>
<dbReference type="InterPro" id="IPR015940">
    <property type="entry name" value="UBA"/>
</dbReference>
<evidence type="ECO:0000256" key="8">
    <source>
        <dbReference type="ARBA" id="ARBA00022741"/>
    </source>
</evidence>
<evidence type="ECO:0000256" key="6">
    <source>
        <dbReference type="ARBA" id="ARBA00022527"/>
    </source>
</evidence>
<evidence type="ECO:0000256" key="5">
    <source>
        <dbReference type="ARBA" id="ARBA00022490"/>
    </source>
</evidence>
<dbReference type="PROSITE" id="PS00108">
    <property type="entry name" value="PROTEIN_KINASE_ST"/>
    <property type="match status" value="1"/>
</dbReference>
<feature type="compositionally biased region" description="Polar residues" evidence="14">
    <location>
        <begin position="544"/>
        <end position="553"/>
    </location>
</feature>
<sequence length="786" mass="86932">MSARTPLLAVIENSSGGQDTKAGGRPSMPRCRNSVATTAEETPHIGNYRLLKTIGKGNFAKVKLARHVLTGKEVAVKIIDKTQLNSSSLQKLFREVRIMKLLNHPNIVKLFEVIETEKTLYLVMEYASGGEVFDYLVAHGRMKEKEARAKFRQIVSAVQYCHQKCIVHRDLKAENLLLDSDMNIKIADFGFSNEFVMGSKLDTFCGSPPYAAPELFQGKKYDGPEVDVWSLGVILYTLVSGSLPFDGQNLKELRERVLRGKYRIPFYMSTDCENLLKKFLILNPTKRGSLEQIMKDRWMNVGHEEEELKPYIEPMPDYKDPKRTEIMIQMGYSMEEVQDSLVNQKYNEVMATYLLLDYTNHELDEGIIKPRPGNELSKSSAPSPPSKVQRSVSSNQKPRRATDQGSSARGRGQGDNKEDSGRKGSGSSAKVLTSPLTKCYVLLLLTMLIPSTPCPPSHTPVMHVCVCVSGGRSPSPTSLNTPGSRASTSSAAAILSSSSSSSRPRHHKSLSTTNHPCPPPGPDFHALHHRPSTPHQRPPGASPSAHNISSSAVTDRTNFSRGVAIRSTFHAGQQRGARDQQGSPGAPVSPSLSHGNSQTRRPGATGIFSKFTSKFVRRNLSFRFLRSPYEGEGQDEESRSMLSSTVDKSEKSGVLGSSHSGSGDENKDNSSPVSGTATPPPKDPSTKPRSLRFTWSMKTTSSLDPGEMMREIRKVLESNSCEYELRERYMLLCIFGNPSRDDFVQWEMEVCKLPRLSLNGVRFKRISGTSIAFKNIASKIANELKL</sequence>
<evidence type="ECO:0000256" key="11">
    <source>
        <dbReference type="ARBA" id="ARBA00047899"/>
    </source>
</evidence>